<dbReference type="NCBIfam" id="TIGR01451">
    <property type="entry name" value="B_ant_repeat"/>
    <property type="match status" value="2"/>
</dbReference>
<dbReference type="Gene3D" id="2.60.40.3080">
    <property type="match status" value="1"/>
</dbReference>
<keyword evidence="2" id="KW-0732">Signal</keyword>
<dbReference type="Gene3D" id="2.60.40.10">
    <property type="entry name" value="Immunoglobulins"/>
    <property type="match status" value="1"/>
</dbReference>
<evidence type="ECO:0000256" key="2">
    <source>
        <dbReference type="SAM" id="SignalP"/>
    </source>
</evidence>
<feature type="signal peptide" evidence="2">
    <location>
        <begin position="1"/>
        <end position="29"/>
    </location>
</feature>
<evidence type="ECO:0000313" key="5">
    <source>
        <dbReference type="EMBL" id="CAA6817215.1"/>
    </source>
</evidence>
<feature type="domain" description="DUF11" evidence="3">
    <location>
        <begin position="268"/>
        <end position="384"/>
    </location>
</feature>
<feature type="compositionally biased region" description="Acidic residues" evidence="1">
    <location>
        <begin position="397"/>
        <end position="413"/>
    </location>
</feature>
<name>A0A6S6TDF0_9GAMM</name>
<dbReference type="Pfam" id="PF01345">
    <property type="entry name" value="DUF11"/>
    <property type="match status" value="2"/>
</dbReference>
<evidence type="ECO:0000259" key="3">
    <source>
        <dbReference type="Pfam" id="PF01345"/>
    </source>
</evidence>
<sequence>MTKKTKTSRAFLLTCCAVGVLLASNQSWAATIDNCAQVSGVVEDDIDSTKNNKPTFQDIFDAVYGDPVTKEDDEACARFTVLSVYDYGDAPDSYGTLEASGGAKHEIIPGLSLGAIVDDEDGTLTNADANADDNNGESDEDGYMVTTLTEGEDPDWTVSVINDTGSSANLVCWVDYDGNGLFATDGTESGSATVASATGTQTITLNMPEIPDTAVDDNLDAGTGKSESYARCRLSTDPTLDASTPAGAMIDGEVEDRKITFVDKPVFDLALRKKLTEPALTIQAGDTVSFNIEVINQGNMDATGVVVTDYIPDEMELDASETNWTVDAVDPNLVRLTTPVSVESNGIAVLTIKLKVKDGQTAGNITNTAEISTALDVNGDAVDDDDSIPDDKNDNDGAVDDDEIDNAGGDEDDHDIAILSVSPTVDVDLVKAVFEADGITAANSVRRGDTLIYVLTVTNSGPDDATTVTVTDKLPTGLTYVTDDTSGTAYDSASGLWTIGDLANGASVSLRIEVTVD</sequence>
<protein>
    <submittedName>
        <fullName evidence="5">Conserved repeat domain-containing protein</fullName>
    </submittedName>
</protein>
<dbReference type="PANTHER" id="PTHR34819">
    <property type="entry name" value="LARGE CYSTEINE-RICH PERIPLASMIC PROTEIN OMCB"/>
    <property type="match status" value="1"/>
</dbReference>
<dbReference type="Pfam" id="PF20009">
    <property type="entry name" value="GEVED"/>
    <property type="match status" value="1"/>
</dbReference>
<dbReference type="InterPro" id="IPR001434">
    <property type="entry name" value="OmcB-like_DUF11"/>
</dbReference>
<feature type="domain" description="GEVED" evidence="4">
    <location>
        <begin position="170"/>
        <end position="256"/>
    </location>
</feature>
<dbReference type="InterPro" id="IPR045474">
    <property type="entry name" value="GEVED"/>
</dbReference>
<accession>A0A6S6TDF0</accession>
<dbReference type="InterPro" id="IPR047589">
    <property type="entry name" value="DUF11_rpt"/>
</dbReference>
<organism evidence="5">
    <name type="scientific">uncultured Thiotrichaceae bacterium</name>
    <dbReference type="NCBI Taxonomy" id="298394"/>
    <lineage>
        <taxon>Bacteria</taxon>
        <taxon>Pseudomonadati</taxon>
        <taxon>Pseudomonadota</taxon>
        <taxon>Gammaproteobacteria</taxon>
        <taxon>Thiotrichales</taxon>
        <taxon>Thiotrichaceae</taxon>
        <taxon>environmental samples</taxon>
    </lineage>
</organism>
<gene>
    <name evidence="5" type="ORF">HELGO_WM14466</name>
</gene>
<reference evidence="5" key="1">
    <citation type="submission" date="2020-01" db="EMBL/GenBank/DDBJ databases">
        <authorList>
            <person name="Meier V. D."/>
            <person name="Meier V D."/>
        </authorList>
    </citation>
    <scope>NUCLEOTIDE SEQUENCE</scope>
    <source>
        <strain evidence="5">HLG_WM_MAG_09</strain>
    </source>
</reference>
<dbReference type="InterPro" id="IPR051172">
    <property type="entry name" value="Chlamydia_OmcB"/>
</dbReference>
<feature type="domain" description="DUF11" evidence="3">
    <location>
        <begin position="443"/>
        <end position="516"/>
    </location>
</feature>
<dbReference type="InterPro" id="IPR013783">
    <property type="entry name" value="Ig-like_fold"/>
</dbReference>
<feature type="chain" id="PRO_5027981992" evidence="2">
    <location>
        <begin position="30"/>
        <end position="517"/>
    </location>
</feature>
<evidence type="ECO:0000256" key="1">
    <source>
        <dbReference type="SAM" id="MobiDB-lite"/>
    </source>
</evidence>
<dbReference type="EMBL" id="CACVAT010000277">
    <property type="protein sequence ID" value="CAA6817215.1"/>
    <property type="molecule type" value="Genomic_DNA"/>
</dbReference>
<proteinExistence type="predicted"/>
<feature type="region of interest" description="Disordered" evidence="1">
    <location>
        <begin position="377"/>
        <end position="413"/>
    </location>
</feature>
<evidence type="ECO:0000259" key="4">
    <source>
        <dbReference type="Pfam" id="PF20009"/>
    </source>
</evidence>
<dbReference type="AlphaFoldDB" id="A0A6S6TDF0"/>
<dbReference type="PANTHER" id="PTHR34819:SF4">
    <property type="entry name" value="LARGE CYSTEINE-RICH PERIPLASMIC PROTEIN OMCB"/>
    <property type="match status" value="1"/>
</dbReference>